<evidence type="ECO:0000313" key="2">
    <source>
        <dbReference type="Proteomes" id="UP000294929"/>
    </source>
</evidence>
<dbReference type="EMBL" id="SDLO01000026">
    <property type="protein sequence ID" value="TDK85236.1"/>
    <property type="molecule type" value="Genomic_DNA"/>
</dbReference>
<sequence length="65" mass="7180">MFEHVFEFTAGFDDCHVLCLRTSVTVPVVLVVTLGPQARAVAVHEPIDPRVRLAIAQWPDDAPPE</sequence>
<dbReference type="AlphaFoldDB" id="A0A4R5W8P0"/>
<evidence type="ECO:0000313" key="1">
    <source>
        <dbReference type="EMBL" id="TDK85236.1"/>
    </source>
</evidence>
<protein>
    <submittedName>
        <fullName evidence="1">Uncharacterized protein</fullName>
    </submittedName>
</protein>
<comment type="caution">
    <text evidence="1">The sequence shown here is derived from an EMBL/GenBank/DDBJ whole genome shotgun (WGS) entry which is preliminary data.</text>
</comment>
<dbReference type="Proteomes" id="UP000294929">
    <property type="component" value="Unassembled WGS sequence"/>
</dbReference>
<proteinExistence type="predicted"/>
<gene>
    <name evidence="1" type="ORF">EUA03_23145</name>
</gene>
<name>A0A4R5W8P0_MYCMU</name>
<accession>A0A4R5W8P0</accession>
<reference evidence="1 2" key="1">
    <citation type="submission" date="2019-01" db="EMBL/GenBank/DDBJ databases">
        <title>High-quality-draft genome sequences of five non-tuberculosis mycobacteriaceae isolated from a nosocomial environment.</title>
        <authorList>
            <person name="Tiago I."/>
            <person name="Alarico S."/>
            <person name="Pereira S.G."/>
            <person name="Coelho C."/>
            <person name="Maranha A."/>
            <person name="Empadinhas N."/>
        </authorList>
    </citation>
    <scope>NUCLEOTIDE SEQUENCE [LARGE SCALE GENOMIC DNA]</scope>
    <source>
        <strain evidence="1 2">24AIII</strain>
    </source>
</reference>
<organism evidence="1 2">
    <name type="scientific">Mycolicibacterium mucogenicum</name>
    <name type="common">Mycobacterium mucogenicum</name>
    <dbReference type="NCBI Taxonomy" id="56689"/>
    <lineage>
        <taxon>Bacteria</taxon>
        <taxon>Bacillati</taxon>
        <taxon>Actinomycetota</taxon>
        <taxon>Actinomycetes</taxon>
        <taxon>Mycobacteriales</taxon>
        <taxon>Mycobacteriaceae</taxon>
        <taxon>Mycolicibacterium</taxon>
    </lineage>
</organism>